<keyword evidence="1" id="KW-0472">Membrane</keyword>
<keyword evidence="3" id="KW-1185">Reference proteome</keyword>
<keyword evidence="1" id="KW-0812">Transmembrane</keyword>
<protein>
    <submittedName>
        <fullName evidence="2">Uncharacterized protein</fullName>
    </submittedName>
</protein>
<evidence type="ECO:0000256" key="1">
    <source>
        <dbReference type="SAM" id="Phobius"/>
    </source>
</evidence>
<reference evidence="2 3" key="1">
    <citation type="journal article" date="2018" name="Sci. Rep.">
        <title>Genomic signatures of local adaptation to the degree of environmental predictability in rotifers.</title>
        <authorList>
            <person name="Franch-Gras L."/>
            <person name="Hahn C."/>
            <person name="Garcia-Roger E.M."/>
            <person name="Carmona M.J."/>
            <person name="Serra M."/>
            <person name="Gomez A."/>
        </authorList>
    </citation>
    <scope>NUCLEOTIDE SEQUENCE [LARGE SCALE GENOMIC DNA]</scope>
    <source>
        <strain evidence="2">HYR1</strain>
    </source>
</reference>
<accession>A0A3M7S9I6</accession>
<comment type="caution">
    <text evidence="2">The sequence shown here is derived from an EMBL/GenBank/DDBJ whole genome shotgun (WGS) entry which is preliminary data.</text>
</comment>
<evidence type="ECO:0000313" key="3">
    <source>
        <dbReference type="Proteomes" id="UP000276133"/>
    </source>
</evidence>
<dbReference type="EMBL" id="REGN01001796">
    <property type="protein sequence ID" value="RNA32442.1"/>
    <property type="molecule type" value="Genomic_DNA"/>
</dbReference>
<dbReference type="AlphaFoldDB" id="A0A3M7S9I6"/>
<dbReference type="Proteomes" id="UP000276133">
    <property type="component" value="Unassembled WGS sequence"/>
</dbReference>
<proteinExistence type="predicted"/>
<name>A0A3M7S9I6_BRAPC</name>
<evidence type="ECO:0000313" key="2">
    <source>
        <dbReference type="EMBL" id="RNA32442.1"/>
    </source>
</evidence>
<gene>
    <name evidence="2" type="ORF">BpHYR1_043866</name>
</gene>
<feature type="transmembrane region" description="Helical" evidence="1">
    <location>
        <begin position="12"/>
        <end position="28"/>
    </location>
</feature>
<keyword evidence="1" id="KW-1133">Transmembrane helix</keyword>
<organism evidence="2 3">
    <name type="scientific">Brachionus plicatilis</name>
    <name type="common">Marine rotifer</name>
    <name type="synonym">Brachionus muelleri</name>
    <dbReference type="NCBI Taxonomy" id="10195"/>
    <lineage>
        <taxon>Eukaryota</taxon>
        <taxon>Metazoa</taxon>
        <taxon>Spiralia</taxon>
        <taxon>Gnathifera</taxon>
        <taxon>Rotifera</taxon>
        <taxon>Eurotatoria</taxon>
        <taxon>Monogononta</taxon>
        <taxon>Pseudotrocha</taxon>
        <taxon>Ploima</taxon>
        <taxon>Brachionidae</taxon>
        <taxon>Brachionus</taxon>
    </lineage>
</organism>
<sequence>MAATLANLIEYYIFVFIGSACTNIYSVIEHRARSDHIEHVSVYKLGFTEIKVVKIRRFLDKFSHFLFGVVDHLLVQFNVVVDPIRAQNKPDHGAEVTTAGSYVQKVL</sequence>